<feature type="region of interest" description="Disordered" evidence="1">
    <location>
        <begin position="34"/>
        <end position="60"/>
    </location>
</feature>
<organism evidence="2 3">
    <name type="scientific">Candidatus Thiodiazotropha taylori</name>
    <dbReference type="NCBI Taxonomy" id="2792791"/>
    <lineage>
        <taxon>Bacteria</taxon>
        <taxon>Pseudomonadati</taxon>
        <taxon>Pseudomonadota</taxon>
        <taxon>Gammaproteobacteria</taxon>
        <taxon>Chromatiales</taxon>
        <taxon>Sedimenticolaceae</taxon>
        <taxon>Candidatus Thiodiazotropha</taxon>
    </lineage>
</organism>
<name>A0A9E4TSR5_9GAMM</name>
<evidence type="ECO:0000256" key="1">
    <source>
        <dbReference type="SAM" id="MobiDB-lite"/>
    </source>
</evidence>
<dbReference type="EMBL" id="JAEPCR010000047">
    <property type="protein sequence ID" value="MCG7978579.1"/>
    <property type="molecule type" value="Genomic_DNA"/>
</dbReference>
<dbReference type="Proteomes" id="UP000886674">
    <property type="component" value="Unassembled WGS sequence"/>
</dbReference>
<evidence type="ECO:0000313" key="2">
    <source>
        <dbReference type="EMBL" id="MCG7978579.1"/>
    </source>
</evidence>
<dbReference type="Pfam" id="PF14312">
    <property type="entry name" value="FG-GAP_2"/>
    <property type="match status" value="1"/>
</dbReference>
<sequence length="60" mass="6029">MRSQQVYLEAVHTDGGDQFGASVAISGDTLVVGAPEEDSSATGGEADNSAPGAGAVYTWQ</sequence>
<comment type="caution">
    <text evidence="2">The sequence shown here is derived from an EMBL/GenBank/DDBJ whole genome shotgun (WGS) entry which is preliminary data.</text>
</comment>
<dbReference type="InterPro" id="IPR013517">
    <property type="entry name" value="FG-GAP"/>
</dbReference>
<reference evidence="2" key="1">
    <citation type="journal article" date="2021" name="Proc. Natl. Acad. Sci. U.S.A.">
        <title>Global biogeography of chemosynthetic symbionts reveals both localized and globally distributed symbiont groups. .</title>
        <authorList>
            <person name="Osvatic J.T."/>
            <person name="Wilkins L.G.E."/>
            <person name="Leibrecht L."/>
            <person name="Leray M."/>
            <person name="Zauner S."/>
            <person name="Polzin J."/>
            <person name="Camacho Y."/>
            <person name="Gros O."/>
            <person name="van Gils J.A."/>
            <person name="Eisen J.A."/>
            <person name="Petersen J.M."/>
            <person name="Yuen B."/>
        </authorList>
    </citation>
    <scope>NUCLEOTIDE SEQUENCE</scope>
    <source>
        <strain evidence="2">MAGclacostrist055</strain>
    </source>
</reference>
<evidence type="ECO:0000313" key="3">
    <source>
        <dbReference type="Proteomes" id="UP000886674"/>
    </source>
</evidence>
<accession>A0A9E4TSR5</accession>
<proteinExistence type="predicted"/>
<gene>
    <name evidence="2" type="ORF">JAY77_10635</name>
</gene>
<dbReference type="AlphaFoldDB" id="A0A9E4TSR5"/>
<protein>
    <submittedName>
        <fullName evidence="2">FG-GAP repeat protein</fullName>
    </submittedName>
</protein>